<dbReference type="OrthoDB" id="6930543at2759"/>
<organism evidence="2 3">
    <name type="scientific">Eumeta variegata</name>
    <name type="common">Bagworm moth</name>
    <name type="synonym">Eumeta japonica</name>
    <dbReference type="NCBI Taxonomy" id="151549"/>
    <lineage>
        <taxon>Eukaryota</taxon>
        <taxon>Metazoa</taxon>
        <taxon>Ecdysozoa</taxon>
        <taxon>Arthropoda</taxon>
        <taxon>Hexapoda</taxon>
        <taxon>Insecta</taxon>
        <taxon>Pterygota</taxon>
        <taxon>Neoptera</taxon>
        <taxon>Endopterygota</taxon>
        <taxon>Lepidoptera</taxon>
        <taxon>Glossata</taxon>
        <taxon>Ditrysia</taxon>
        <taxon>Tineoidea</taxon>
        <taxon>Psychidae</taxon>
        <taxon>Oiketicinae</taxon>
        <taxon>Eumeta</taxon>
    </lineage>
</organism>
<protein>
    <submittedName>
        <fullName evidence="2">Uncharacterized protein</fullName>
    </submittedName>
</protein>
<evidence type="ECO:0000313" key="2">
    <source>
        <dbReference type="EMBL" id="GBP42560.1"/>
    </source>
</evidence>
<evidence type="ECO:0000313" key="3">
    <source>
        <dbReference type="Proteomes" id="UP000299102"/>
    </source>
</evidence>
<reference evidence="2 3" key="1">
    <citation type="journal article" date="2019" name="Commun. Biol.">
        <title>The bagworm genome reveals a unique fibroin gene that provides high tensile strength.</title>
        <authorList>
            <person name="Kono N."/>
            <person name="Nakamura H."/>
            <person name="Ohtoshi R."/>
            <person name="Tomita M."/>
            <person name="Numata K."/>
            <person name="Arakawa K."/>
        </authorList>
    </citation>
    <scope>NUCLEOTIDE SEQUENCE [LARGE SCALE GENOMIC DNA]</scope>
</reference>
<comment type="caution">
    <text evidence="2">The sequence shown here is derived from an EMBL/GenBank/DDBJ whole genome shotgun (WGS) entry which is preliminary data.</text>
</comment>
<evidence type="ECO:0000256" key="1">
    <source>
        <dbReference type="SAM" id="Phobius"/>
    </source>
</evidence>
<sequence length="135" mass="15377">MVAKIRKTTFGVLVIILCRENSGKVTKPYKIWLDRNTRFRWMLSDHCVSTLKALRQLCDIGNTNSTEDIRFTWQNRDCLGGVNKNMLRGILRAVSQQPDCLKCFAGVRLGMPLLLAVLSSSATYIILVLQFTHFI</sequence>
<dbReference type="EMBL" id="BGZK01000420">
    <property type="protein sequence ID" value="GBP42560.1"/>
    <property type="molecule type" value="Genomic_DNA"/>
</dbReference>
<proteinExistence type="predicted"/>
<gene>
    <name evidence="2" type="ORF">EVAR_82010_1</name>
</gene>
<name>A0A4C1VVI0_EUMVA</name>
<dbReference type="AlphaFoldDB" id="A0A4C1VVI0"/>
<feature type="transmembrane region" description="Helical" evidence="1">
    <location>
        <begin position="109"/>
        <end position="129"/>
    </location>
</feature>
<dbReference type="Proteomes" id="UP000299102">
    <property type="component" value="Unassembled WGS sequence"/>
</dbReference>
<keyword evidence="1" id="KW-1133">Transmembrane helix</keyword>
<keyword evidence="1" id="KW-0812">Transmembrane</keyword>
<accession>A0A4C1VVI0</accession>
<keyword evidence="1" id="KW-0472">Membrane</keyword>
<keyword evidence="3" id="KW-1185">Reference proteome</keyword>